<name>A0A9K3CRW6_9EUKA</name>
<reference evidence="2 3" key="1">
    <citation type="journal article" date="2018" name="PLoS ONE">
        <title>The draft genome of Kipferlia bialata reveals reductive genome evolution in fornicate parasites.</title>
        <authorList>
            <person name="Tanifuji G."/>
            <person name="Takabayashi S."/>
            <person name="Kume K."/>
            <person name="Takagi M."/>
            <person name="Nakayama T."/>
            <person name="Kamikawa R."/>
            <person name="Inagaki Y."/>
            <person name="Hashimoto T."/>
        </authorList>
    </citation>
    <scope>NUCLEOTIDE SEQUENCE [LARGE SCALE GENOMIC DNA]</scope>
    <source>
        <strain evidence="2">NY0173</strain>
    </source>
</reference>
<dbReference type="Pfam" id="PF03643">
    <property type="entry name" value="Vps26"/>
    <property type="match status" value="1"/>
</dbReference>
<comment type="caution">
    <text evidence="2">The sequence shown here is derived from an EMBL/GenBank/DDBJ whole genome shotgun (WGS) entry which is preliminary data.</text>
</comment>
<dbReference type="Gene3D" id="2.60.40.640">
    <property type="match status" value="2"/>
</dbReference>
<evidence type="ECO:0000313" key="2">
    <source>
        <dbReference type="EMBL" id="GIQ81576.1"/>
    </source>
</evidence>
<organism evidence="2 3">
    <name type="scientific">Kipferlia bialata</name>
    <dbReference type="NCBI Taxonomy" id="797122"/>
    <lineage>
        <taxon>Eukaryota</taxon>
        <taxon>Metamonada</taxon>
        <taxon>Carpediemonas-like organisms</taxon>
        <taxon>Kipferlia</taxon>
    </lineage>
</organism>
<dbReference type="EMBL" id="BDIP01000432">
    <property type="protein sequence ID" value="GIQ81576.1"/>
    <property type="molecule type" value="Genomic_DNA"/>
</dbReference>
<protein>
    <submittedName>
        <fullName evidence="2">Vacuolar protein sorting protein 26 related</fullName>
    </submittedName>
</protein>
<gene>
    <name evidence="2" type="ORF">KIPB_002555</name>
</gene>
<dbReference type="InterPro" id="IPR014756">
    <property type="entry name" value="Ig_E-set"/>
</dbReference>
<accession>A0A9K3CRW6</accession>
<dbReference type="PANTHER" id="PTHR12233">
    <property type="entry name" value="VACUOLAR PROTEIN SORTING 26 RELATED"/>
    <property type="match status" value="1"/>
</dbReference>
<sequence>GLTVSVLGRLDYFYLQTANKQIAGQTETLDCPVPVISPYSFPFSFPLAMLTHETFNGQQASLSYCVQVVLKRRLGQSITVDVPFNLVCPRALPEKAPPVQCEVGNEDHGLLLELTLDKDTYPLDGRLLGKVTFLAVGSLLSSMRLHIVSREAVTRTQQWGTTDSESRSFEALTGTPARGETIPIRLCLSDFKGLGPSLSVPGEFSLTHEVHVVIENARGESFFKVLPVTLVRDK</sequence>
<dbReference type="OrthoDB" id="3821113at2759"/>
<dbReference type="SUPFAM" id="SSF81296">
    <property type="entry name" value="E set domains"/>
    <property type="match status" value="1"/>
</dbReference>
<dbReference type="InterPro" id="IPR028934">
    <property type="entry name" value="Vps26-related"/>
</dbReference>
<feature type="non-terminal residue" evidence="2">
    <location>
        <position position="1"/>
    </location>
</feature>
<proteinExistence type="inferred from homology"/>
<dbReference type="GO" id="GO:0006886">
    <property type="term" value="P:intracellular protein transport"/>
    <property type="evidence" value="ECO:0007669"/>
    <property type="project" value="InterPro"/>
</dbReference>
<comment type="similarity">
    <text evidence="1">Belongs to the VPS26 family.</text>
</comment>
<evidence type="ECO:0000313" key="3">
    <source>
        <dbReference type="Proteomes" id="UP000265618"/>
    </source>
</evidence>
<dbReference type="Proteomes" id="UP000265618">
    <property type="component" value="Unassembled WGS sequence"/>
</dbReference>
<dbReference type="AlphaFoldDB" id="A0A9K3CRW6"/>
<dbReference type="InterPro" id="IPR014752">
    <property type="entry name" value="Arrestin-like_C"/>
</dbReference>
<keyword evidence="3" id="KW-1185">Reference proteome</keyword>
<evidence type="ECO:0000256" key="1">
    <source>
        <dbReference type="ARBA" id="ARBA00009100"/>
    </source>
</evidence>